<sequence length="178" mass="21118">MKKIIIFLFVFIVFVFSKEVPPLSSAFQKGFYSRICMNRWFYINKYVNKREDLLSIVAYACLKKRYLTPALDLAKVLKKTALGRKNATYITTLFLMKKLILQYIFDDIHIRNIKLPIIKDDLLGKIFSNIQEGNFLKEKNSIVIKENNKKFIVYPNKNYNIVIKVFVNNKLTKKVIYW</sequence>
<gene>
    <name evidence="1" type="ORF">LNAT_P0680</name>
</gene>
<proteinExistence type="predicted"/>
<dbReference type="Proteomes" id="UP000217944">
    <property type="component" value="Unassembled WGS sequence"/>
</dbReference>
<name>A0A292YDQ5_9BACT</name>
<evidence type="ECO:0000313" key="2">
    <source>
        <dbReference type="Proteomes" id="UP000217944"/>
    </source>
</evidence>
<reference evidence="1 2" key="1">
    <citation type="journal article" date="2017" name="Syst. Appl. Microbiol.">
        <title>Lebetimonas natsushimae sp. nov., a novel strictly anaerobic, moderately thermophilic chemoautotroph isolated from a deep-sea hydrothermal vent polychaete nest in the Mid-Okinawa Trough.</title>
        <authorList>
            <person name="Nagata R."/>
            <person name="Takaki Y."/>
            <person name="Tame A."/>
            <person name="Nunoura T."/>
            <person name="Muto H."/>
            <person name="Mino S."/>
            <person name="Sawayama S."/>
            <person name="Takai K."/>
            <person name="Nakagawa S."/>
        </authorList>
    </citation>
    <scope>NUCLEOTIDE SEQUENCE [LARGE SCALE GENOMIC DNA]</scope>
    <source>
        <strain evidence="1 2">HS1857</strain>
    </source>
</reference>
<evidence type="ECO:0000313" key="1">
    <source>
        <dbReference type="EMBL" id="GAX87385.1"/>
    </source>
</evidence>
<dbReference type="AlphaFoldDB" id="A0A292YDQ5"/>
<keyword evidence="2" id="KW-1185">Reference proteome</keyword>
<dbReference type="EMBL" id="BDME01000001">
    <property type="protein sequence ID" value="GAX87385.1"/>
    <property type="molecule type" value="Genomic_DNA"/>
</dbReference>
<accession>A0A292YDQ5</accession>
<dbReference type="OrthoDB" id="5372881at2"/>
<organism evidence="1 2">
    <name type="scientific">Lebetimonas natsushimae</name>
    <dbReference type="NCBI Taxonomy" id="1936991"/>
    <lineage>
        <taxon>Bacteria</taxon>
        <taxon>Pseudomonadati</taxon>
        <taxon>Campylobacterota</taxon>
        <taxon>Epsilonproteobacteria</taxon>
        <taxon>Nautiliales</taxon>
        <taxon>Nautiliaceae</taxon>
        <taxon>Lebetimonas</taxon>
    </lineage>
</organism>
<protein>
    <submittedName>
        <fullName evidence="1">Uncharacterized protein</fullName>
    </submittedName>
</protein>
<dbReference type="RefSeq" id="WP_096258525.1">
    <property type="nucleotide sequence ID" value="NZ_BDME01000001.1"/>
</dbReference>
<comment type="caution">
    <text evidence="1">The sequence shown here is derived from an EMBL/GenBank/DDBJ whole genome shotgun (WGS) entry which is preliminary data.</text>
</comment>